<sequence length="164" mass="17823">MELEVVPPPILKLTRRVKDLHPTSGLMEACVPTDNCSFGRRTIPTRKISQEFDAMRFPAIPSPTEDGNYACVVLHTQNAELSCLRLGGLTEPSSAGTVFNQCMQNLECSSSSEKQKKTSQENQTSSEVHPEPNSKSVPTRVSTDRADMAATITGTTSPSLLSKL</sequence>
<feature type="region of interest" description="Disordered" evidence="1">
    <location>
        <begin position="110"/>
        <end position="164"/>
    </location>
</feature>
<feature type="compositionally biased region" description="Polar residues" evidence="1">
    <location>
        <begin position="152"/>
        <end position="164"/>
    </location>
</feature>
<reference evidence="2" key="1">
    <citation type="journal article" date="2022" name="Int. J. Mol. Sci.">
        <title>Draft Genome of Tanacetum Coccineum: Genomic Comparison of Closely Related Tanacetum-Family Plants.</title>
        <authorList>
            <person name="Yamashiro T."/>
            <person name="Shiraishi A."/>
            <person name="Nakayama K."/>
            <person name="Satake H."/>
        </authorList>
    </citation>
    <scope>NUCLEOTIDE SEQUENCE</scope>
</reference>
<dbReference type="Proteomes" id="UP001151760">
    <property type="component" value="Unassembled WGS sequence"/>
</dbReference>
<organism evidence="2 3">
    <name type="scientific">Tanacetum coccineum</name>
    <dbReference type="NCBI Taxonomy" id="301880"/>
    <lineage>
        <taxon>Eukaryota</taxon>
        <taxon>Viridiplantae</taxon>
        <taxon>Streptophyta</taxon>
        <taxon>Embryophyta</taxon>
        <taxon>Tracheophyta</taxon>
        <taxon>Spermatophyta</taxon>
        <taxon>Magnoliopsida</taxon>
        <taxon>eudicotyledons</taxon>
        <taxon>Gunneridae</taxon>
        <taxon>Pentapetalae</taxon>
        <taxon>asterids</taxon>
        <taxon>campanulids</taxon>
        <taxon>Asterales</taxon>
        <taxon>Asteraceae</taxon>
        <taxon>Asteroideae</taxon>
        <taxon>Anthemideae</taxon>
        <taxon>Anthemidinae</taxon>
        <taxon>Tanacetum</taxon>
    </lineage>
</organism>
<dbReference type="EMBL" id="BQNB010021405">
    <property type="protein sequence ID" value="GJU06074.1"/>
    <property type="molecule type" value="Genomic_DNA"/>
</dbReference>
<gene>
    <name evidence="2" type="ORF">Tco_1122504</name>
</gene>
<evidence type="ECO:0000313" key="3">
    <source>
        <dbReference type="Proteomes" id="UP001151760"/>
    </source>
</evidence>
<accession>A0ABQ5J4F6</accession>
<comment type="caution">
    <text evidence="2">The sequence shown here is derived from an EMBL/GenBank/DDBJ whole genome shotgun (WGS) entry which is preliminary data.</text>
</comment>
<protein>
    <submittedName>
        <fullName evidence="2">Uncharacterized protein</fullName>
    </submittedName>
</protein>
<reference evidence="2" key="2">
    <citation type="submission" date="2022-01" db="EMBL/GenBank/DDBJ databases">
        <authorList>
            <person name="Yamashiro T."/>
            <person name="Shiraishi A."/>
            <person name="Satake H."/>
            <person name="Nakayama K."/>
        </authorList>
    </citation>
    <scope>NUCLEOTIDE SEQUENCE</scope>
</reference>
<evidence type="ECO:0000256" key="1">
    <source>
        <dbReference type="SAM" id="MobiDB-lite"/>
    </source>
</evidence>
<name>A0ABQ5J4F6_9ASTR</name>
<proteinExistence type="predicted"/>
<keyword evidence="3" id="KW-1185">Reference proteome</keyword>
<evidence type="ECO:0000313" key="2">
    <source>
        <dbReference type="EMBL" id="GJU06074.1"/>
    </source>
</evidence>